<dbReference type="Gramene" id="MELO3C032493.2.1">
    <property type="protein sequence ID" value="MELO3C032493.2.1"/>
    <property type="gene ID" value="MELO3C032493.2"/>
</dbReference>
<organism evidence="2">
    <name type="scientific">Cucumis melo</name>
    <name type="common">Muskmelon</name>
    <dbReference type="NCBI Taxonomy" id="3656"/>
    <lineage>
        <taxon>Eukaryota</taxon>
        <taxon>Viridiplantae</taxon>
        <taxon>Streptophyta</taxon>
        <taxon>Embryophyta</taxon>
        <taxon>Tracheophyta</taxon>
        <taxon>Spermatophyta</taxon>
        <taxon>Magnoliopsida</taxon>
        <taxon>eudicotyledons</taxon>
        <taxon>Gunneridae</taxon>
        <taxon>Pentapetalae</taxon>
        <taxon>rosids</taxon>
        <taxon>fabids</taxon>
        <taxon>Cucurbitales</taxon>
        <taxon>Cucurbitaceae</taxon>
        <taxon>Benincaseae</taxon>
        <taxon>Cucumis</taxon>
    </lineage>
</organism>
<feature type="compositionally biased region" description="Basic residues" evidence="1">
    <location>
        <begin position="1"/>
        <end position="13"/>
    </location>
</feature>
<name>A0A9I9EE13_CUCME</name>
<proteinExistence type="predicted"/>
<evidence type="ECO:0000313" key="2">
    <source>
        <dbReference type="EnsemblPlants" id="MELO3C032493.2.1"/>
    </source>
</evidence>
<protein>
    <submittedName>
        <fullName evidence="2">Uncharacterized protein</fullName>
    </submittedName>
</protein>
<feature type="region of interest" description="Disordered" evidence="1">
    <location>
        <begin position="1"/>
        <end position="27"/>
    </location>
</feature>
<reference evidence="2" key="1">
    <citation type="submission" date="2023-03" db="UniProtKB">
        <authorList>
            <consortium name="EnsemblPlants"/>
        </authorList>
    </citation>
    <scope>IDENTIFICATION</scope>
</reference>
<feature type="compositionally biased region" description="Polar residues" evidence="1">
    <location>
        <begin position="14"/>
        <end position="27"/>
    </location>
</feature>
<dbReference type="EnsemblPlants" id="MELO3C032493.2.1">
    <property type="protein sequence ID" value="MELO3C032493.2.1"/>
    <property type="gene ID" value="MELO3C032493.2"/>
</dbReference>
<dbReference type="AlphaFoldDB" id="A0A9I9EE13"/>
<accession>A0A9I9EE13</accession>
<sequence length="69" mass="7527">MIFKTSKKSKSSNRNKGLNEQGVTCSASETGTTTFWESSGPVSLLHSLPFSVQVRSFCPAFSFGMMVPF</sequence>
<evidence type="ECO:0000256" key="1">
    <source>
        <dbReference type="SAM" id="MobiDB-lite"/>
    </source>
</evidence>